<evidence type="ECO:0000256" key="4">
    <source>
        <dbReference type="ARBA" id="ARBA00022801"/>
    </source>
</evidence>
<dbReference type="GO" id="GO:0006281">
    <property type="term" value="P:DNA repair"/>
    <property type="evidence" value="ECO:0007669"/>
    <property type="project" value="UniProtKB-KW"/>
</dbReference>
<evidence type="ECO:0000259" key="10">
    <source>
        <dbReference type="Pfam" id="PF12705"/>
    </source>
</evidence>
<keyword evidence="13" id="KW-1185">Reference proteome</keyword>
<dbReference type="PANTHER" id="PTHR30591">
    <property type="entry name" value="RECBCD ENZYME SUBUNIT RECC"/>
    <property type="match status" value="1"/>
</dbReference>
<dbReference type="InterPro" id="IPR027417">
    <property type="entry name" value="P-loop_NTPase"/>
</dbReference>
<dbReference type="GO" id="GO:0004386">
    <property type="term" value="F:helicase activity"/>
    <property type="evidence" value="ECO:0007669"/>
    <property type="project" value="UniProtKB-KW"/>
</dbReference>
<dbReference type="AlphaFoldDB" id="A0A2K9HHH4"/>
<evidence type="ECO:0000256" key="2">
    <source>
        <dbReference type="ARBA" id="ARBA00022741"/>
    </source>
</evidence>
<evidence type="ECO:0000256" key="1">
    <source>
        <dbReference type="ARBA" id="ARBA00022722"/>
    </source>
</evidence>
<keyword evidence="1" id="KW-0540">Nuclease</keyword>
<dbReference type="Pfam" id="PF12705">
    <property type="entry name" value="PDDEXK_1"/>
    <property type="match status" value="1"/>
</dbReference>
<keyword evidence="4" id="KW-0378">Hydrolase</keyword>
<dbReference type="InterPro" id="IPR049035">
    <property type="entry name" value="ADDB_N"/>
</dbReference>
<keyword evidence="3" id="KW-0227">DNA damage</keyword>
<dbReference type="RefSeq" id="WP_057739690.1">
    <property type="nucleotide sequence ID" value="NZ_AZDQ01000043.1"/>
</dbReference>
<name>A0A2K9HHH4_9LACO</name>
<evidence type="ECO:0000313" key="12">
    <source>
        <dbReference type="EMBL" id="AUI71236.1"/>
    </source>
</evidence>
<dbReference type="Gene3D" id="3.40.50.300">
    <property type="entry name" value="P-loop containing nucleotide triphosphate hydrolases"/>
    <property type="match status" value="3"/>
</dbReference>
<evidence type="ECO:0000256" key="8">
    <source>
        <dbReference type="ARBA" id="ARBA00023125"/>
    </source>
</evidence>
<evidence type="ECO:0000256" key="6">
    <source>
        <dbReference type="ARBA" id="ARBA00022839"/>
    </source>
</evidence>
<evidence type="ECO:0000256" key="5">
    <source>
        <dbReference type="ARBA" id="ARBA00022806"/>
    </source>
</evidence>
<feature type="domain" description="PD-(D/E)XK endonuclease-like" evidence="10">
    <location>
        <begin position="787"/>
        <end position="1040"/>
    </location>
</feature>
<dbReference type="GO" id="GO:0003677">
    <property type="term" value="F:DNA binding"/>
    <property type="evidence" value="ECO:0007669"/>
    <property type="project" value="UniProtKB-KW"/>
</dbReference>
<evidence type="ECO:0000313" key="13">
    <source>
        <dbReference type="Proteomes" id="UP000234653"/>
    </source>
</evidence>
<evidence type="ECO:0000256" key="7">
    <source>
        <dbReference type="ARBA" id="ARBA00022840"/>
    </source>
</evidence>
<dbReference type="STRING" id="1423720.FC67_GL001888"/>
<reference evidence="12 13" key="1">
    <citation type="submission" date="2016-12" db="EMBL/GenBank/DDBJ databases">
        <title>The whole genome sequencing and assembly of Lactobacillus alimentarius DSM 20249T strain.</title>
        <authorList>
            <person name="Lee Y.-J."/>
            <person name="Yi H."/>
            <person name="Bahn Y.-S."/>
            <person name="Kim J.F."/>
            <person name="Lee D.-W."/>
        </authorList>
    </citation>
    <scope>NUCLEOTIDE SEQUENCE [LARGE SCALE GENOMIC DNA]</scope>
    <source>
        <strain evidence="12 13">DSM 20249</strain>
    </source>
</reference>
<keyword evidence="5" id="KW-0347">Helicase</keyword>
<accession>A0A2K9HHH4</accession>
<dbReference type="PANTHER" id="PTHR30591:SF1">
    <property type="entry name" value="RECBCD ENZYME SUBUNIT RECC"/>
    <property type="match status" value="1"/>
</dbReference>
<protein>
    <submittedName>
        <fullName evidence="12">Uncharacterized protein</fullName>
    </submittedName>
</protein>
<dbReference type="InterPro" id="IPR038726">
    <property type="entry name" value="PDDEXK_AddAB-type"/>
</dbReference>
<proteinExistence type="predicted"/>
<keyword evidence="7" id="KW-0067">ATP-binding</keyword>
<evidence type="ECO:0000256" key="3">
    <source>
        <dbReference type="ARBA" id="ARBA00022763"/>
    </source>
</evidence>
<keyword evidence="8" id="KW-0238">DNA-binding</keyword>
<dbReference type="GO" id="GO:0006310">
    <property type="term" value="P:DNA recombination"/>
    <property type="evidence" value="ECO:0007669"/>
    <property type="project" value="TreeGrafter"/>
</dbReference>
<organism evidence="12 13">
    <name type="scientific">Companilactobacillus alimentarius DSM 20249</name>
    <dbReference type="NCBI Taxonomy" id="1423720"/>
    <lineage>
        <taxon>Bacteria</taxon>
        <taxon>Bacillati</taxon>
        <taxon>Bacillota</taxon>
        <taxon>Bacilli</taxon>
        <taxon>Lactobacillales</taxon>
        <taxon>Lactobacillaceae</taxon>
        <taxon>Companilactobacillus</taxon>
    </lineage>
</organism>
<dbReference type="OrthoDB" id="9758506at2"/>
<sequence>MTLNFVLGKNQYDHHEKLMELFQQDYTKDPNGQFFFLVPNHIKFESEANILRYFEKNNDALVATHNVQTFSFSRLAWYFLRDSSDYNAETLTQTKSAMLLKNIVQEHKSELKIFAGMIDKPGFIDQMISQFDEFMNGQVQPDDIAMALDNRQQGIFADKIQELNIMYSAYLEQIQNYNTNDFQLNALADYLNTKIGTSHYYFYIEGFSSFTATECNLVKSMLVNGGSLNISLVLDKPLLNDNDESEFFFRSGATYRQLHEAARSQRIITRNYFADQKRISSDLSKMEDYWVQSSVGGIQNSGFDSQNSVQIWKCTDKQTEVSAVSTYIRQLVATQNYRYKDFLILARDLSEYGSFIESFMENNEVPYFIDLQKKMANHPFKRLVDLLFALVNKGMQTDDVISLLRTELLLPDNFKNNLPAFRQAVDLTENYALTNGLTKREWLGSNFAPDVKLDPVVDKIKLQEYQLINLVKNFVKNIYSQLEKFLKKSHSSLESVGFLYNFLQQNRVFDNLLIWQEQATEQKNLTLANQPEQIVDLFNQILDEYVSVFGEREFDAKEFIEILDAAFENASYSQIPSTLDAVSISEIGMIQPNNRKITFILGSTTTNMPGTTVSNNIVTDDEREFLNGALTDGKYLNEPDEVINNSEPFLHDITFTTSSQRLIFTYPNFTEDNKQQELSSYVVRIKNHFRLDEQLVLLNPSSDDQTEDQVVRYLGSKASSLNYLIRVSRSALDKKSDIPNAWKYVRQVLLKEELTTDFALSSLDYQNIPTTLNPDTVEALYGKNINVSISQLETFYMNEYEYFLKYGLRLKPRRLFEVTPAQTGSIFHAVLDSLVKYLHEKGNRSLRDLEDGEIQDLVSDLFYTQIELPENRIFTSSARMQYIADKLKTTLIQLVKNMKLQFLRNNSEPEKSEVTFGRINHKQDLPGLSYELPGGHLVNVRGKIDRIDEMILDDITYLTIIDYKSGNKSFDFAQFLDGITMQMPTYIQSVYNNLHLLSDSSQVKVGGALYEHIQNPLIKLDKSLLNKKDLDSDILNVDVQDKIFKQFQLNGLLLNDDELLANIDTKARTLKGTVASTSPVAKKSRNNVVSEKDLFRILNYNERLIRQAGEKIYSGKLNLNPYRYGQLTGLQYSDYRPIFEFDAMLPENDYHDIINYKKEDVIKEIQAILEDGETDA</sequence>
<dbReference type="EMBL" id="CP018867">
    <property type="protein sequence ID" value="AUI71236.1"/>
    <property type="molecule type" value="Genomic_DNA"/>
</dbReference>
<dbReference type="Pfam" id="PF21445">
    <property type="entry name" value="ADDB_N"/>
    <property type="match status" value="1"/>
</dbReference>
<dbReference type="KEGG" id="lali:LA20249_03060"/>
<feature type="domain" description="ATP-dependent helicase/deoxyribonuclease subunit B N-terminal" evidence="11">
    <location>
        <begin position="5"/>
        <end position="279"/>
    </location>
</feature>
<keyword evidence="9" id="KW-0234">DNA repair</keyword>
<gene>
    <name evidence="12" type="ORF">LA20249_03060</name>
</gene>
<keyword evidence="6" id="KW-0269">Exonuclease</keyword>
<dbReference type="GO" id="GO:0005524">
    <property type="term" value="F:ATP binding"/>
    <property type="evidence" value="ECO:0007669"/>
    <property type="project" value="UniProtKB-KW"/>
</dbReference>
<dbReference type="GO" id="GO:0004527">
    <property type="term" value="F:exonuclease activity"/>
    <property type="evidence" value="ECO:0007669"/>
    <property type="project" value="UniProtKB-KW"/>
</dbReference>
<dbReference type="SUPFAM" id="SSF52540">
    <property type="entry name" value="P-loop containing nucleoside triphosphate hydrolases"/>
    <property type="match status" value="1"/>
</dbReference>
<dbReference type="Proteomes" id="UP000234653">
    <property type="component" value="Chromosome"/>
</dbReference>
<keyword evidence="2" id="KW-0547">Nucleotide-binding</keyword>
<evidence type="ECO:0000256" key="9">
    <source>
        <dbReference type="ARBA" id="ARBA00023204"/>
    </source>
</evidence>
<evidence type="ECO:0000259" key="11">
    <source>
        <dbReference type="Pfam" id="PF21445"/>
    </source>
</evidence>